<sequence>MEQPSAAEQRAFAVAKLKRAASLPRMKDGRRPPMHVEAVSEGERSQLDRNEDDSETTQEEQQPEEESFAVSETQEVEWAGNTSVDRTETIADDVKTEDEPAFSPPATPLPSEDVIAPKAKRRSRSRSRGRASKDFKGKARNTQSPLPQSTANDSSPDEAPYPPAPHLNGTVTPLLVSPIPSHFALQRMFATPEPGVMYPGTSPPTPILPTLQDIQRGLFRSNSAAARLMVMQHLASGADGGDTSFGSPSVTPPPLPGKIFRNNTVTGSGGERTAARKFMLRRLGERLKETETDQTSGGEEPSVPPPSRRKRRSRRSSTNRSTVVDDRELSSATSPNTPVVPTSTLPFTSDQMPSPIRTPSGPRSQTPSARRTSVERSREDALAKLMGTSPSSSFDYETPLGRRGVVVEDDDVPDRLSPPQPTYNGLPSTPPRVAALRMAKASDAPSSTSTDSGDVGVPVYLSETIHRHQDMFPTSPFATPLREKSGEEEEESFNPNGMEASRNSPWNDAFDREISWVADPVPESRMPIHDEDDDYDSDTDEQADHRSVPIRQRSDDADEDDEASSPRASSDFKDLVVERETSPEPTTSTSNIPPSPSSVLALQRQRSDDSASSSRVFPTRLSVASPVQAELSSPNPDYSEWEESARKNGNVDATPKKNGDGNTSKWDKVKGAFMRTGSSNGRRSRTNSIRERTNNTDSSVSRESGASLTGSSKDLSVPSFFPSSPGAVSPVPLASTETMLKYTDAKLFPFPGMIKLEEERNRARGLSLNASSPDIVFSPNSEELSAISSGSSRTPQPSPDTSRDRKLSHQASDTRLLAKFSGLHSPGPMTTVPSSASQQDYHSASSSTTNGTGWLGGKLPMNREGVKKWLGARKLFPSPSQSSYPSLQISPPIIDAQSDFSQKPSLSDVMQARKENDLMADWDVLSKTPTSASGSTVLGKGVPKEGGEPIVREPGERALPEVLVSEEAPPTQDVAESASASPNGDAQYATYAMHGHESIPSPPEQALSPTPDPMSSLDDLPTRSSSSTLSSAHSPEPELVPSQGSVVLDRLDEVLSRASRGPAGGTILEEPPRKLLLSSPVLQVANSNTVKDRFLFLFNDILIVAKPIVQDHDSLLDTTKPSPLDRKFVVKSVVQLRCIRFTSERDDLPVKSSIPANRHPLIQTFIVQFAKDPDRAIATFFDKAQMRDDPVALGQLLFKTLDLDRARLGDYLSRRTSKVVLKAFFEGFGFGGLRVDKALRVFLQSVHIPSPSRSAHTTPLDYVVDTFASRWYEANTGIVAYDKDLAIRLVRALVQLNDVLHGGIVDDPWNHPRVRRNVTGRDFIDAFRRYDARCLVSDDLLDKIYTSIKRDPLSQARDATHSNTPDLAITIKRPVPARLTYRMQSEPVILRIPQVDPSLTIYLYGQDLIFDPPYLTFTRSPEASFRITGTSLGAKTITFSRSGPNALLYTGLPLSSQLVVERSFMRNTFQLAFTNHEGEKRRYMFSVDDPVMRHNWTVSLKRQIEIATTTEAQRAGPSRFTRAAELTAFRVLQETLVSKPGDEFEDLRAYRYPSSPSPLPSSGSPAPRPTYGVTRRNSRINGFSTSPHVRSKSRSQVYPRHGPGKLEHQQLDLLLSPNGHSMEFPKESEDEEVPMEGQTRLWSGKDLEVVCQQNSGIVLALATLQVGADAGHHVPPARAPLRTVPVS</sequence>
<comment type="caution">
    <text evidence="1">The sequence shown here is derived from an EMBL/GenBank/DDBJ whole genome shotgun (WGS) entry which is preliminary data.</text>
</comment>
<reference evidence="1" key="1">
    <citation type="submission" date="2021-02" db="EMBL/GenBank/DDBJ databases">
        <authorList>
            <consortium name="DOE Joint Genome Institute"/>
            <person name="Ahrendt S."/>
            <person name="Looney B.P."/>
            <person name="Miyauchi S."/>
            <person name="Morin E."/>
            <person name="Drula E."/>
            <person name="Courty P.E."/>
            <person name="Chicoki N."/>
            <person name="Fauchery L."/>
            <person name="Kohler A."/>
            <person name="Kuo A."/>
            <person name="Labutti K."/>
            <person name="Pangilinan J."/>
            <person name="Lipzen A."/>
            <person name="Riley R."/>
            <person name="Andreopoulos W."/>
            <person name="He G."/>
            <person name="Johnson J."/>
            <person name="Barry K.W."/>
            <person name="Grigoriev I.V."/>
            <person name="Nagy L."/>
            <person name="Hibbett D."/>
            <person name="Henrissat B."/>
            <person name="Matheny P.B."/>
            <person name="Labbe J."/>
            <person name="Martin F."/>
        </authorList>
    </citation>
    <scope>NUCLEOTIDE SEQUENCE</scope>
    <source>
        <strain evidence="1">FP105234-sp</strain>
    </source>
</reference>
<name>A0ACB8S573_9AGAM</name>
<keyword evidence="2" id="KW-1185">Reference proteome</keyword>
<accession>A0ACB8S573</accession>
<proteinExistence type="predicted"/>
<gene>
    <name evidence="1" type="ORF">FA95DRAFT_1554782</name>
</gene>
<reference evidence="1" key="2">
    <citation type="journal article" date="2022" name="New Phytol.">
        <title>Evolutionary transition to the ectomycorrhizal habit in the genomes of a hyperdiverse lineage of mushroom-forming fungi.</title>
        <authorList>
            <person name="Looney B."/>
            <person name="Miyauchi S."/>
            <person name="Morin E."/>
            <person name="Drula E."/>
            <person name="Courty P.E."/>
            <person name="Kohler A."/>
            <person name="Kuo A."/>
            <person name="LaButti K."/>
            <person name="Pangilinan J."/>
            <person name="Lipzen A."/>
            <person name="Riley R."/>
            <person name="Andreopoulos W."/>
            <person name="He G."/>
            <person name="Johnson J."/>
            <person name="Nolan M."/>
            <person name="Tritt A."/>
            <person name="Barry K.W."/>
            <person name="Grigoriev I.V."/>
            <person name="Nagy L.G."/>
            <person name="Hibbett D."/>
            <person name="Henrissat B."/>
            <person name="Matheny P.B."/>
            <person name="Labbe J."/>
            <person name="Martin F.M."/>
        </authorList>
    </citation>
    <scope>NUCLEOTIDE SEQUENCE</scope>
    <source>
        <strain evidence="1">FP105234-sp</strain>
    </source>
</reference>
<dbReference type="Proteomes" id="UP000814033">
    <property type="component" value="Unassembled WGS sequence"/>
</dbReference>
<evidence type="ECO:0000313" key="1">
    <source>
        <dbReference type="EMBL" id="KAI0051205.1"/>
    </source>
</evidence>
<protein>
    <submittedName>
        <fullName evidence="1">Uncharacterized protein</fullName>
    </submittedName>
</protein>
<evidence type="ECO:0000313" key="2">
    <source>
        <dbReference type="Proteomes" id="UP000814033"/>
    </source>
</evidence>
<organism evidence="1 2">
    <name type="scientific">Auriscalpium vulgare</name>
    <dbReference type="NCBI Taxonomy" id="40419"/>
    <lineage>
        <taxon>Eukaryota</taxon>
        <taxon>Fungi</taxon>
        <taxon>Dikarya</taxon>
        <taxon>Basidiomycota</taxon>
        <taxon>Agaricomycotina</taxon>
        <taxon>Agaricomycetes</taxon>
        <taxon>Russulales</taxon>
        <taxon>Auriscalpiaceae</taxon>
        <taxon>Auriscalpium</taxon>
    </lineage>
</organism>
<dbReference type="EMBL" id="MU275854">
    <property type="protein sequence ID" value="KAI0051205.1"/>
    <property type="molecule type" value="Genomic_DNA"/>
</dbReference>